<dbReference type="AlphaFoldDB" id="X5DJ01"/>
<keyword evidence="3" id="KW-0238">DNA-binding</keyword>
<evidence type="ECO:0000313" key="9">
    <source>
        <dbReference type="Proteomes" id="UP000023703"/>
    </source>
</evidence>
<dbReference type="GO" id="GO:0003677">
    <property type="term" value="F:DNA binding"/>
    <property type="evidence" value="ECO:0007669"/>
    <property type="project" value="UniProtKB-KW"/>
</dbReference>
<keyword evidence="4" id="KW-0804">Transcription</keyword>
<dbReference type="SUPFAM" id="SSF46894">
    <property type="entry name" value="C-terminal effector domain of the bipartite response regulators"/>
    <property type="match status" value="1"/>
</dbReference>
<dbReference type="RefSeq" id="WP_273373814.1">
    <property type="nucleotide sequence ID" value="NZ_CP006842.1"/>
</dbReference>
<evidence type="ECO:0000256" key="5">
    <source>
        <dbReference type="PROSITE-ProRule" id="PRU00169"/>
    </source>
</evidence>
<evidence type="ECO:0000256" key="3">
    <source>
        <dbReference type="ARBA" id="ARBA00023125"/>
    </source>
</evidence>
<feature type="modified residue" description="4-aspartylphosphate" evidence="5">
    <location>
        <position position="59"/>
    </location>
</feature>
<feature type="domain" description="Response regulatory" evidence="7">
    <location>
        <begin position="9"/>
        <end position="123"/>
    </location>
</feature>
<keyword evidence="2" id="KW-0805">Transcription regulation</keyword>
<dbReference type="CDD" id="cd06170">
    <property type="entry name" value="LuxR_C_like"/>
    <property type="match status" value="1"/>
</dbReference>
<sequence>MTVEDNVVRVMLIDDHPVVRAGLRAILDGFEDVCVVDEGEDGVDAGRAVEAGADVLVMDIQMPGVDGISATRNNTAVGGPPVLVLTTYDTGSHVMDAVAAGATGYLLKDAPEDILHRAVLDTAAGRRTLSPDIAARLAEQVGRSGGAGEAGRETLSRREVEILAALATGASNRELARRFVISLATVKTHLIHIYQKLGVENRTAAVAEARSRRLIDG</sequence>
<dbReference type="InterPro" id="IPR058245">
    <property type="entry name" value="NreC/VraR/RcsB-like_REC"/>
</dbReference>
<dbReference type="SUPFAM" id="SSF52172">
    <property type="entry name" value="CheY-like"/>
    <property type="match status" value="1"/>
</dbReference>
<proteinExistence type="predicted"/>
<name>X5DJ01_9CORY</name>
<dbReference type="Pfam" id="PF00196">
    <property type="entry name" value="GerE"/>
    <property type="match status" value="1"/>
</dbReference>
<dbReference type="InterPro" id="IPR000792">
    <property type="entry name" value="Tscrpt_reg_LuxR_C"/>
</dbReference>
<dbReference type="eggNOG" id="COG2197">
    <property type="taxonomic scope" value="Bacteria"/>
</dbReference>
<dbReference type="EMBL" id="CP006842">
    <property type="protein sequence ID" value="AHW63058.1"/>
    <property type="molecule type" value="Genomic_DNA"/>
</dbReference>
<dbReference type="PROSITE" id="PS50110">
    <property type="entry name" value="RESPONSE_REGULATORY"/>
    <property type="match status" value="1"/>
</dbReference>
<dbReference type="GO" id="GO:0000160">
    <property type="term" value="P:phosphorelay signal transduction system"/>
    <property type="evidence" value="ECO:0007669"/>
    <property type="project" value="InterPro"/>
</dbReference>
<dbReference type="PANTHER" id="PTHR43214:SF24">
    <property type="entry name" value="TRANSCRIPTIONAL REGULATORY PROTEIN NARL-RELATED"/>
    <property type="match status" value="1"/>
</dbReference>
<dbReference type="InterPro" id="IPR001789">
    <property type="entry name" value="Sig_transdc_resp-reg_receiver"/>
</dbReference>
<organism evidence="8 9">
    <name type="scientific">Corynebacterium glyciniphilum AJ 3170</name>
    <dbReference type="NCBI Taxonomy" id="1404245"/>
    <lineage>
        <taxon>Bacteria</taxon>
        <taxon>Bacillati</taxon>
        <taxon>Actinomycetota</taxon>
        <taxon>Actinomycetes</taxon>
        <taxon>Mycobacteriales</taxon>
        <taxon>Corynebacteriaceae</taxon>
        <taxon>Corynebacterium</taxon>
    </lineage>
</organism>
<evidence type="ECO:0000256" key="4">
    <source>
        <dbReference type="ARBA" id="ARBA00023163"/>
    </source>
</evidence>
<dbReference type="Gene3D" id="3.40.50.2300">
    <property type="match status" value="1"/>
</dbReference>
<dbReference type="PRINTS" id="PR00038">
    <property type="entry name" value="HTHLUXR"/>
</dbReference>
<dbReference type="PANTHER" id="PTHR43214">
    <property type="entry name" value="TWO-COMPONENT RESPONSE REGULATOR"/>
    <property type="match status" value="1"/>
</dbReference>
<dbReference type="KEGG" id="cgy:CGLY_03050"/>
<dbReference type="Pfam" id="PF00072">
    <property type="entry name" value="Response_reg"/>
    <property type="match status" value="1"/>
</dbReference>
<dbReference type="PROSITE" id="PS50043">
    <property type="entry name" value="HTH_LUXR_2"/>
    <property type="match status" value="1"/>
</dbReference>
<dbReference type="CDD" id="cd17535">
    <property type="entry name" value="REC_NarL-like"/>
    <property type="match status" value="1"/>
</dbReference>
<protein>
    <submittedName>
        <fullName evidence="8">Putative two-component system, response regulator</fullName>
    </submittedName>
</protein>
<gene>
    <name evidence="8" type="ORF">CGLY_03050</name>
</gene>
<feature type="domain" description="HTH luxR-type" evidence="6">
    <location>
        <begin position="148"/>
        <end position="213"/>
    </location>
</feature>
<evidence type="ECO:0000259" key="6">
    <source>
        <dbReference type="PROSITE" id="PS50043"/>
    </source>
</evidence>
<keyword evidence="1 5" id="KW-0597">Phosphoprotein</keyword>
<evidence type="ECO:0000256" key="2">
    <source>
        <dbReference type="ARBA" id="ARBA00023015"/>
    </source>
</evidence>
<dbReference type="Proteomes" id="UP000023703">
    <property type="component" value="Chromosome"/>
</dbReference>
<evidence type="ECO:0000313" key="8">
    <source>
        <dbReference type="EMBL" id="AHW63058.1"/>
    </source>
</evidence>
<accession>X5DJ01</accession>
<dbReference type="HOGENOM" id="CLU_000445_90_10_11"/>
<dbReference type="SMART" id="SM00421">
    <property type="entry name" value="HTH_LUXR"/>
    <property type="match status" value="1"/>
</dbReference>
<dbReference type="SMART" id="SM00448">
    <property type="entry name" value="REC"/>
    <property type="match status" value="1"/>
</dbReference>
<dbReference type="STRING" id="1404245.CGLY_03050"/>
<dbReference type="GO" id="GO:0006355">
    <property type="term" value="P:regulation of DNA-templated transcription"/>
    <property type="evidence" value="ECO:0007669"/>
    <property type="project" value="InterPro"/>
</dbReference>
<dbReference type="InterPro" id="IPR016032">
    <property type="entry name" value="Sig_transdc_resp-reg_C-effctor"/>
</dbReference>
<reference evidence="8 9" key="1">
    <citation type="journal article" date="2015" name="Int. J. Syst. Evol. Microbiol.">
        <title>Revisiting Corynebacterium glyciniphilum (ex Kubota et al., 1972) sp. nov., nom. rev., isolated from putrefied banana.</title>
        <authorList>
            <person name="Al-Dilaimi A."/>
            <person name="Bednarz H."/>
            <person name="Lomker A."/>
            <person name="Niehaus K."/>
            <person name="Kalinowski J."/>
            <person name="Ruckert C."/>
        </authorList>
    </citation>
    <scope>NUCLEOTIDE SEQUENCE [LARGE SCALE GENOMIC DNA]</scope>
    <source>
        <strain evidence="8">AJ 3170</strain>
    </source>
</reference>
<dbReference type="InterPro" id="IPR011006">
    <property type="entry name" value="CheY-like_superfamily"/>
</dbReference>
<evidence type="ECO:0000259" key="7">
    <source>
        <dbReference type="PROSITE" id="PS50110"/>
    </source>
</evidence>
<dbReference type="InterPro" id="IPR039420">
    <property type="entry name" value="WalR-like"/>
</dbReference>
<evidence type="ECO:0000256" key="1">
    <source>
        <dbReference type="ARBA" id="ARBA00022553"/>
    </source>
</evidence>
<keyword evidence="9" id="KW-1185">Reference proteome</keyword>